<dbReference type="RefSeq" id="WP_330433331.1">
    <property type="nucleotide sequence ID" value="NZ_JAZDUF010000004.1"/>
</dbReference>
<dbReference type="PANTHER" id="PTHR33055">
    <property type="entry name" value="TRANSPOSASE FOR INSERTION SEQUENCE ELEMENT IS1111A"/>
    <property type="match status" value="1"/>
</dbReference>
<sequence>MSQSRGLSRGDRRRNEQLKRLRSIVSRERAVLAVDLASDKQVFVLTDHDSTVLARKTFRCSPWKLDAAISWGATQAAAAGHRGIVLACEPTGNRWLIVAELAVAAGVELVCVQPMLVARAREAEDFTRDKSDDKDALIIARLTTQLHVYLPECPDQRWARLRHLGRRRVQQIVAETAARQQVRDLLEYVWPAGLRAAADPMRAKTWLAAMSVVGCDPAAVRGYGTGAAGRAAFGRAVSAEIGQWGATRVCWRIIDALIAAADDSHAVAAHRAGALERAAFALGDLRLARAGRAEADTRMRTVIDELGYTELIDTIPGVSVISAAAILAETGDLTRFDSARALVKHAGLCPRENSSGRYRGTTTISGRGRPLLRVATWRAVWGALGHNEILTARHHHLTHRDHNKLADNQARVAVAGSLLRQLHAVLTTRTPWDPTIAAGGLTHTRQEAA</sequence>
<accession>A0ABU7MER5</accession>
<dbReference type="PANTHER" id="PTHR33055:SF3">
    <property type="entry name" value="PUTATIVE TRANSPOSASE FOR IS117-RELATED"/>
    <property type="match status" value="1"/>
</dbReference>
<evidence type="ECO:0000259" key="2">
    <source>
        <dbReference type="Pfam" id="PF02371"/>
    </source>
</evidence>
<dbReference type="InterPro" id="IPR047650">
    <property type="entry name" value="Transpos_IS110"/>
</dbReference>
<keyword evidence="4" id="KW-1185">Reference proteome</keyword>
<dbReference type="NCBIfam" id="NF033542">
    <property type="entry name" value="transpos_IS110"/>
    <property type="match status" value="1"/>
</dbReference>
<protein>
    <submittedName>
        <fullName evidence="3">IS110 family transposase</fullName>
    </submittedName>
</protein>
<proteinExistence type="predicted"/>
<dbReference type="EMBL" id="JAZDUF010000004">
    <property type="protein sequence ID" value="MEE3851605.1"/>
    <property type="molecule type" value="Genomic_DNA"/>
</dbReference>
<dbReference type="Proteomes" id="UP001347146">
    <property type="component" value="Unassembled WGS sequence"/>
</dbReference>
<dbReference type="Pfam" id="PF02371">
    <property type="entry name" value="Transposase_20"/>
    <property type="match status" value="1"/>
</dbReference>
<evidence type="ECO:0000313" key="3">
    <source>
        <dbReference type="EMBL" id="MEE3851605.1"/>
    </source>
</evidence>
<feature type="domain" description="Transposase IS110-like N-terminal" evidence="1">
    <location>
        <begin position="33"/>
        <end position="191"/>
    </location>
</feature>
<name>A0ABU7MER5_9ACTN</name>
<gene>
    <name evidence="3" type="ORF">VZC37_14770</name>
</gene>
<dbReference type="Pfam" id="PF01548">
    <property type="entry name" value="DEDD_Tnp_IS110"/>
    <property type="match status" value="1"/>
</dbReference>
<dbReference type="InterPro" id="IPR003346">
    <property type="entry name" value="Transposase_20"/>
</dbReference>
<evidence type="ECO:0000313" key="4">
    <source>
        <dbReference type="Proteomes" id="UP001347146"/>
    </source>
</evidence>
<reference evidence="3 4" key="1">
    <citation type="submission" date="2024-01" db="EMBL/GenBank/DDBJ databases">
        <title>Draft genome sequence of Gordonia sp. LSe1-13.</title>
        <authorList>
            <person name="Suphannarot A."/>
            <person name="Mingma R."/>
        </authorList>
    </citation>
    <scope>NUCLEOTIDE SEQUENCE [LARGE SCALE GENOMIC DNA]</scope>
    <source>
        <strain evidence="3 4">LSe1-13</strain>
    </source>
</reference>
<dbReference type="InterPro" id="IPR002525">
    <property type="entry name" value="Transp_IS110-like_N"/>
</dbReference>
<feature type="domain" description="Transposase IS116/IS110/IS902 C-terminal" evidence="2">
    <location>
        <begin position="310"/>
        <end position="393"/>
    </location>
</feature>
<evidence type="ECO:0000259" key="1">
    <source>
        <dbReference type="Pfam" id="PF01548"/>
    </source>
</evidence>
<comment type="caution">
    <text evidence="3">The sequence shown here is derived from an EMBL/GenBank/DDBJ whole genome shotgun (WGS) entry which is preliminary data.</text>
</comment>
<organism evidence="3 4">
    <name type="scientific">Gordonia sesuvii</name>
    <dbReference type="NCBI Taxonomy" id="3116777"/>
    <lineage>
        <taxon>Bacteria</taxon>
        <taxon>Bacillati</taxon>
        <taxon>Actinomycetota</taxon>
        <taxon>Actinomycetes</taxon>
        <taxon>Mycobacteriales</taxon>
        <taxon>Gordoniaceae</taxon>
        <taxon>Gordonia</taxon>
    </lineage>
</organism>